<gene>
    <name evidence="3" type="ORF">Y88_0194</name>
</gene>
<dbReference type="InParanoid" id="F1ZBG0"/>
<accession>F1ZBG0</accession>
<keyword evidence="4" id="KW-1185">Reference proteome</keyword>
<reference evidence="3 4" key="1">
    <citation type="journal article" date="2012" name="J. Bacteriol.">
        <title>Draft Genome Sequence of Novosphingobium nitrogenifigens Y88T.</title>
        <authorList>
            <person name="Strabala T.J."/>
            <person name="Macdonald L."/>
            <person name="Liu V."/>
            <person name="Smit A.M."/>
        </authorList>
    </citation>
    <scope>NUCLEOTIDE SEQUENCE [LARGE SCALE GENOMIC DNA]</scope>
    <source>
        <strain evidence="3 4">DSM 19370</strain>
    </source>
</reference>
<comment type="caution">
    <text evidence="3">The sequence shown here is derived from an EMBL/GenBank/DDBJ whole genome shotgun (WGS) entry which is preliminary data.</text>
</comment>
<dbReference type="PROSITE" id="PS50983">
    <property type="entry name" value="FE_B12_PBP"/>
    <property type="match status" value="1"/>
</dbReference>
<sequence>MVIGCMVALGSGLVALSRPWRASSGPVRPRIVSLNPCSDAILAEVADPDQILAISSYSKNPDEASLSPAAAARFPSTRGTVEEVVALQPDLVIDGAYAAPSSVTAFGRLGIRFETMGTQRSVADTEADVRRVAALAGHPERGEVLVRRMETALAAAAPPADFTPLDAVMWEGGGIVAGDDTLIGDLMSRTGFTNVAGREGFQQADLYPLERLLAAPPRVLMTSGSGRALHHPALAALHETTRADMPQNLLYCGGPTVIRTAGWLAALREAVRRGEKNVSGRKPADERGLAERGLS</sequence>
<dbReference type="AlphaFoldDB" id="F1ZBG0"/>
<dbReference type="HOGENOM" id="CLU_038034_8_0_5"/>
<dbReference type="EMBL" id="AEWJ01000044">
    <property type="protein sequence ID" value="EGD58142.1"/>
    <property type="molecule type" value="Genomic_DNA"/>
</dbReference>
<evidence type="ECO:0000256" key="1">
    <source>
        <dbReference type="SAM" id="MobiDB-lite"/>
    </source>
</evidence>
<dbReference type="InterPro" id="IPR050902">
    <property type="entry name" value="ABC_Transporter_SBP"/>
</dbReference>
<proteinExistence type="predicted"/>
<feature type="region of interest" description="Disordered" evidence="1">
    <location>
        <begin position="274"/>
        <end position="295"/>
    </location>
</feature>
<evidence type="ECO:0000313" key="4">
    <source>
        <dbReference type="Proteomes" id="UP000004728"/>
    </source>
</evidence>
<dbReference type="Pfam" id="PF01497">
    <property type="entry name" value="Peripla_BP_2"/>
    <property type="match status" value="1"/>
</dbReference>
<feature type="domain" description="Fe/B12 periplasmic-binding" evidence="2">
    <location>
        <begin position="30"/>
        <end position="282"/>
    </location>
</feature>
<dbReference type="STRING" id="983920.Y88_0194"/>
<dbReference type="SUPFAM" id="SSF53807">
    <property type="entry name" value="Helical backbone' metal receptor"/>
    <property type="match status" value="1"/>
</dbReference>
<dbReference type="PANTHER" id="PTHR30535:SF35">
    <property type="entry name" value="PERIPLASMIC BINDING PROTEIN"/>
    <property type="match status" value="1"/>
</dbReference>
<protein>
    <submittedName>
        <fullName evidence="3">Periplasmic binding protein</fullName>
    </submittedName>
</protein>
<evidence type="ECO:0000313" key="3">
    <source>
        <dbReference type="EMBL" id="EGD58142.1"/>
    </source>
</evidence>
<organism evidence="3 4">
    <name type="scientific">Novosphingobium nitrogenifigens DSM 19370</name>
    <dbReference type="NCBI Taxonomy" id="983920"/>
    <lineage>
        <taxon>Bacteria</taxon>
        <taxon>Pseudomonadati</taxon>
        <taxon>Pseudomonadota</taxon>
        <taxon>Alphaproteobacteria</taxon>
        <taxon>Sphingomonadales</taxon>
        <taxon>Sphingomonadaceae</taxon>
        <taxon>Novosphingobium</taxon>
    </lineage>
</organism>
<dbReference type="Gene3D" id="3.40.50.1980">
    <property type="entry name" value="Nitrogenase molybdenum iron protein domain"/>
    <property type="match status" value="2"/>
</dbReference>
<name>F1ZBG0_9SPHN</name>
<dbReference type="eggNOG" id="COG0614">
    <property type="taxonomic scope" value="Bacteria"/>
</dbReference>
<dbReference type="Proteomes" id="UP000004728">
    <property type="component" value="Unassembled WGS sequence"/>
</dbReference>
<evidence type="ECO:0000259" key="2">
    <source>
        <dbReference type="PROSITE" id="PS50983"/>
    </source>
</evidence>
<dbReference type="PANTHER" id="PTHR30535">
    <property type="entry name" value="VITAMIN B12-BINDING PROTEIN"/>
    <property type="match status" value="1"/>
</dbReference>
<dbReference type="InterPro" id="IPR002491">
    <property type="entry name" value="ABC_transptr_periplasmic_BD"/>
</dbReference>